<accession>A0A224YHC5</accession>
<feature type="region of interest" description="Disordered" evidence="1">
    <location>
        <begin position="72"/>
        <end position="91"/>
    </location>
</feature>
<dbReference type="AlphaFoldDB" id="A0A224YHC5"/>
<sequence>MFSRSSRTLLPRFTSSHCESSMLFYPHFKCVVSRQMHLAPPVKTSRSSESLANGCHLLKLTLNQKRKLEAGCKTGTLKTSPEREGDKSIPTHRHARTNTRTQAYAICLGRCQKTIKRLVRSA</sequence>
<organism evidence="2">
    <name type="scientific">Rhipicephalus zambeziensis</name>
    <dbReference type="NCBI Taxonomy" id="60191"/>
    <lineage>
        <taxon>Eukaryota</taxon>
        <taxon>Metazoa</taxon>
        <taxon>Ecdysozoa</taxon>
        <taxon>Arthropoda</taxon>
        <taxon>Chelicerata</taxon>
        <taxon>Arachnida</taxon>
        <taxon>Acari</taxon>
        <taxon>Parasitiformes</taxon>
        <taxon>Ixodida</taxon>
        <taxon>Ixodoidea</taxon>
        <taxon>Ixodidae</taxon>
        <taxon>Rhipicephalinae</taxon>
        <taxon>Rhipicephalus</taxon>
        <taxon>Rhipicephalus</taxon>
    </lineage>
</organism>
<protein>
    <submittedName>
        <fullName evidence="2">Uncharacterized protein</fullName>
    </submittedName>
</protein>
<reference evidence="2" key="1">
    <citation type="journal article" date="2017" name="Parasit. Vectors">
        <title>Sialotranscriptomics of Rhipicephalus zambeziensis reveals intricate expression profiles of secretory proteins and suggests tight temporal transcriptional regulation during blood-feeding.</title>
        <authorList>
            <person name="de Castro M.H."/>
            <person name="de Klerk D."/>
            <person name="Pienaar R."/>
            <person name="Rees D.J.G."/>
            <person name="Mans B.J."/>
        </authorList>
    </citation>
    <scope>NUCLEOTIDE SEQUENCE</scope>
    <source>
        <tissue evidence="2">Salivary glands</tissue>
    </source>
</reference>
<evidence type="ECO:0000256" key="1">
    <source>
        <dbReference type="SAM" id="MobiDB-lite"/>
    </source>
</evidence>
<proteinExistence type="predicted"/>
<evidence type="ECO:0000313" key="2">
    <source>
        <dbReference type="EMBL" id="MAA13364.1"/>
    </source>
</evidence>
<name>A0A224YHC5_9ACAR</name>
<dbReference type="EMBL" id="GFPF01002218">
    <property type="protein sequence ID" value="MAA13364.1"/>
    <property type="molecule type" value="Transcribed_RNA"/>
</dbReference>
<feature type="compositionally biased region" description="Basic and acidic residues" evidence="1">
    <location>
        <begin position="80"/>
        <end position="89"/>
    </location>
</feature>